<proteinExistence type="predicted"/>
<keyword evidence="8" id="KW-0547">Nucleotide-binding</keyword>
<evidence type="ECO:0000256" key="13">
    <source>
        <dbReference type="ARBA" id="ARBA00023136"/>
    </source>
</evidence>
<dbReference type="InterPro" id="IPR003594">
    <property type="entry name" value="HATPase_dom"/>
</dbReference>
<evidence type="ECO:0000256" key="4">
    <source>
        <dbReference type="ARBA" id="ARBA00022475"/>
    </source>
</evidence>
<feature type="domain" description="Histidine kinase" evidence="15">
    <location>
        <begin position="517"/>
        <end position="729"/>
    </location>
</feature>
<keyword evidence="7 14" id="KW-0812">Transmembrane</keyword>
<dbReference type="InterPro" id="IPR003661">
    <property type="entry name" value="HisK_dim/P_dom"/>
</dbReference>
<keyword evidence="13 14" id="KW-0472">Membrane</keyword>
<keyword evidence="6" id="KW-0808">Transferase</keyword>
<evidence type="ECO:0000256" key="9">
    <source>
        <dbReference type="ARBA" id="ARBA00022777"/>
    </source>
</evidence>
<keyword evidence="12" id="KW-0902">Two-component regulatory system</keyword>
<evidence type="ECO:0000256" key="2">
    <source>
        <dbReference type="ARBA" id="ARBA00004651"/>
    </source>
</evidence>
<dbReference type="RefSeq" id="WP_078711779.1">
    <property type="nucleotide sequence ID" value="NZ_FUWY01000003.1"/>
</dbReference>
<dbReference type="GO" id="GO:0005524">
    <property type="term" value="F:ATP binding"/>
    <property type="evidence" value="ECO:0007669"/>
    <property type="project" value="UniProtKB-KW"/>
</dbReference>
<keyword evidence="5" id="KW-0597">Phosphoprotein</keyword>
<evidence type="ECO:0000256" key="3">
    <source>
        <dbReference type="ARBA" id="ARBA00012438"/>
    </source>
</evidence>
<dbReference type="PANTHER" id="PTHR45528:SF1">
    <property type="entry name" value="SENSOR HISTIDINE KINASE CPXA"/>
    <property type="match status" value="1"/>
</dbReference>
<feature type="transmembrane region" description="Helical" evidence="14">
    <location>
        <begin position="301"/>
        <end position="326"/>
    </location>
</feature>
<name>A0A1T4MSI7_9FIRM</name>
<feature type="transmembrane region" description="Helical" evidence="14">
    <location>
        <begin position="12"/>
        <end position="32"/>
    </location>
</feature>
<evidence type="ECO:0000256" key="10">
    <source>
        <dbReference type="ARBA" id="ARBA00022840"/>
    </source>
</evidence>
<evidence type="ECO:0000256" key="12">
    <source>
        <dbReference type="ARBA" id="ARBA00023012"/>
    </source>
</evidence>
<dbReference type="SMART" id="SM00387">
    <property type="entry name" value="HATPase_c"/>
    <property type="match status" value="1"/>
</dbReference>
<sequence>MIKFEKIWKQIILLAISFAILLILCVSGIGLYRRNLAGTDFKDVFRQNAHLESLINDVTLKLFAENEIFKTNKSDYIDIFINESSDITKEEKEILETYLRRNYIDYLGDIYNLDAVFIDNTTNKQIYFNKGSMIAHDLGSVNANDVKFWYRVDFDSKGNQTISSLDSKVVYNNNPITRVVMDLKYAYGNQTNNDTSGYSSSMSDDNSTMLIEDRLPQSDLKIPQIKDCTIIFSIPSTFGEYDSITSIIENYSGGLPYYQIESLYIMSMFVFTILAFFVSFNQVRATHYGEVLDKTWWEIRLVIVAVIFLICIAIPFDIFSGLAYSLSTYTKGSAIFEILIQSLTQFGVLVFEYIGIIISVYWFKSIFKDGWKVNIKKFKTKSLIVSFLQICRNWMLSLVTIKLSKDAYIKLAGILVLNVLLLSGLILIFGYWFGSIIYSIALAFCAIYFMKEIQKNYQKLLECTQRLSNGDLSTEIEENLGAFEPLKNELENIRIGFKVAIDEETKSQKMKTELISNVSHDLKTPLTSMISYIDLLKKEKDAKKKKEYLETVERNSLRLKHLIEDLFEVSKANSGDIKLEVMDVDIVSLVNQTLFECRPQIDKANIKFKTTYSRDKIILKLDAHKTYRIIENVITNAYKYSVEGTRVYIDIVENEYDVIFSIRNVSVEEIMFDPNDLVERFVRGDKSRNSDGSGLGLAIAKGFAEAQNGKFNIETDGDYFKVIVRFVKD</sequence>
<keyword evidence="4" id="KW-1003">Cell membrane</keyword>
<evidence type="ECO:0000256" key="8">
    <source>
        <dbReference type="ARBA" id="ARBA00022741"/>
    </source>
</evidence>
<evidence type="ECO:0000313" key="17">
    <source>
        <dbReference type="Proteomes" id="UP000243297"/>
    </source>
</evidence>
<protein>
    <recommendedName>
        <fullName evidence="3">histidine kinase</fullName>
        <ecNumber evidence="3">2.7.13.3</ecNumber>
    </recommendedName>
</protein>
<dbReference type="EMBL" id="FUWY01000003">
    <property type="protein sequence ID" value="SJZ69658.1"/>
    <property type="molecule type" value="Genomic_DNA"/>
</dbReference>
<evidence type="ECO:0000256" key="1">
    <source>
        <dbReference type="ARBA" id="ARBA00000085"/>
    </source>
</evidence>
<dbReference type="InterPro" id="IPR050398">
    <property type="entry name" value="HssS/ArlS-like"/>
</dbReference>
<dbReference type="InterPro" id="IPR005467">
    <property type="entry name" value="His_kinase_dom"/>
</dbReference>
<dbReference type="Gene3D" id="3.30.565.10">
    <property type="entry name" value="Histidine kinase-like ATPase, C-terminal domain"/>
    <property type="match status" value="1"/>
</dbReference>
<feature type="transmembrane region" description="Helical" evidence="14">
    <location>
        <begin position="408"/>
        <end position="426"/>
    </location>
</feature>
<feature type="transmembrane region" description="Helical" evidence="14">
    <location>
        <begin position="263"/>
        <end position="281"/>
    </location>
</feature>
<evidence type="ECO:0000256" key="11">
    <source>
        <dbReference type="ARBA" id="ARBA00022989"/>
    </source>
</evidence>
<evidence type="ECO:0000256" key="6">
    <source>
        <dbReference type="ARBA" id="ARBA00022679"/>
    </source>
</evidence>
<keyword evidence="17" id="KW-1185">Reference proteome</keyword>
<feature type="transmembrane region" description="Helical" evidence="14">
    <location>
        <begin position="338"/>
        <end position="363"/>
    </location>
</feature>
<dbReference type="Proteomes" id="UP000243297">
    <property type="component" value="Unassembled WGS sequence"/>
</dbReference>
<keyword evidence="11 14" id="KW-1133">Transmembrane helix</keyword>
<dbReference type="SMART" id="SM00388">
    <property type="entry name" value="HisKA"/>
    <property type="match status" value="1"/>
</dbReference>
<dbReference type="SUPFAM" id="SSF47384">
    <property type="entry name" value="Homodimeric domain of signal transducing histidine kinase"/>
    <property type="match status" value="1"/>
</dbReference>
<comment type="subcellular location">
    <subcellularLocation>
        <location evidence="2">Cell membrane</location>
        <topology evidence="2">Multi-pass membrane protein</topology>
    </subcellularLocation>
</comment>
<dbReference type="Pfam" id="PF00512">
    <property type="entry name" value="HisKA"/>
    <property type="match status" value="1"/>
</dbReference>
<dbReference type="EC" id="2.7.13.3" evidence="3"/>
<dbReference type="InterPro" id="IPR036097">
    <property type="entry name" value="HisK_dim/P_sf"/>
</dbReference>
<dbReference type="Pfam" id="PF02518">
    <property type="entry name" value="HATPase_c"/>
    <property type="match status" value="1"/>
</dbReference>
<evidence type="ECO:0000256" key="14">
    <source>
        <dbReference type="SAM" id="Phobius"/>
    </source>
</evidence>
<dbReference type="CDD" id="cd00082">
    <property type="entry name" value="HisKA"/>
    <property type="match status" value="1"/>
</dbReference>
<evidence type="ECO:0000256" key="7">
    <source>
        <dbReference type="ARBA" id="ARBA00022692"/>
    </source>
</evidence>
<dbReference type="OrthoDB" id="9813151at2"/>
<keyword evidence="10" id="KW-0067">ATP-binding</keyword>
<dbReference type="AlphaFoldDB" id="A0A1T4MSI7"/>
<dbReference type="FunFam" id="1.10.287.130:FF:000008">
    <property type="entry name" value="Two-component sensor histidine kinase"/>
    <property type="match status" value="1"/>
</dbReference>
<reference evidence="17" key="1">
    <citation type="submission" date="2017-02" db="EMBL/GenBank/DDBJ databases">
        <authorList>
            <person name="Varghese N."/>
            <person name="Submissions S."/>
        </authorList>
    </citation>
    <scope>NUCLEOTIDE SEQUENCE [LARGE SCALE GENOMIC DNA]</scope>
    <source>
        <strain evidence="17">ATCC 25662</strain>
    </source>
</reference>
<dbReference type="Gene3D" id="1.10.287.130">
    <property type="match status" value="1"/>
</dbReference>
<evidence type="ECO:0000256" key="5">
    <source>
        <dbReference type="ARBA" id="ARBA00022553"/>
    </source>
</evidence>
<dbReference type="SUPFAM" id="SSF55874">
    <property type="entry name" value="ATPase domain of HSP90 chaperone/DNA topoisomerase II/histidine kinase"/>
    <property type="match status" value="1"/>
</dbReference>
<dbReference type="PANTHER" id="PTHR45528">
    <property type="entry name" value="SENSOR HISTIDINE KINASE CPXA"/>
    <property type="match status" value="1"/>
</dbReference>
<accession>A0A1T4MSI7</accession>
<evidence type="ECO:0000259" key="15">
    <source>
        <dbReference type="PROSITE" id="PS50109"/>
    </source>
</evidence>
<evidence type="ECO:0000313" key="16">
    <source>
        <dbReference type="EMBL" id="SJZ69658.1"/>
    </source>
</evidence>
<comment type="catalytic activity">
    <reaction evidence="1">
        <text>ATP + protein L-histidine = ADP + protein N-phospho-L-histidine.</text>
        <dbReference type="EC" id="2.7.13.3"/>
    </reaction>
</comment>
<dbReference type="PROSITE" id="PS50109">
    <property type="entry name" value="HIS_KIN"/>
    <property type="match status" value="1"/>
</dbReference>
<dbReference type="STRING" id="118967.SAMN02745191_1376"/>
<keyword evidence="9 16" id="KW-0418">Kinase</keyword>
<gene>
    <name evidence="16" type="ORF">SAMN02745191_1376</name>
</gene>
<dbReference type="InterPro" id="IPR036890">
    <property type="entry name" value="HATPase_C_sf"/>
</dbReference>
<dbReference type="GO" id="GO:0005886">
    <property type="term" value="C:plasma membrane"/>
    <property type="evidence" value="ECO:0007669"/>
    <property type="project" value="UniProtKB-SubCell"/>
</dbReference>
<organism evidence="16 17">
    <name type="scientific">Anaerorhabdus furcosa</name>
    <dbReference type="NCBI Taxonomy" id="118967"/>
    <lineage>
        <taxon>Bacteria</taxon>
        <taxon>Bacillati</taxon>
        <taxon>Bacillota</taxon>
        <taxon>Erysipelotrichia</taxon>
        <taxon>Erysipelotrichales</taxon>
        <taxon>Erysipelotrichaceae</taxon>
        <taxon>Anaerorhabdus</taxon>
    </lineage>
</organism>
<dbReference type="GO" id="GO:0000155">
    <property type="term" value="F:phosphorelay sensor kinase activity"/>
    <property type="evidence" value="ECO:0007669"/>
    <property type="project" value="InterPro"/>
</dbReference>